<dbReference type="PhylomeDB" id="D6W8I7"/>
<dbReference type="InterPro" id="IPR020846">
    <property type="entry name" value="MFS_dom"/>
</dbReference>
<keyword evidence="3" id="KW-0813">Transport</keyword>
<evidence type="ECO:0000259" key="8">
    <source>
        <dbReference type="PROSITE" id="PS50850"/>
    </source>
</evidence>
<dbReference type="PROSITE" id="PS50850">
    <property type="entry name" value="MFS"/>
    <property type="match status" value="1"/>
</dbReference>
<feature type="transmembrane region" description="Helical" evidence="7">
    <location>
        <begin position="139"/>
        <end position="162"/>
    </location>
</feature>
<dbReference type="Gene3D" id="1.20.1250.20">
    <property type="entry name" value="MFS general substrate transporter like domains"/>
    <property type="match status" value="1"/>
</dbReference>
<dbReference type="AlphaFoldDB" id="D6W8I7"/>
<feature type="transmembrane region" description="Helical" evidence="7">
    <location>
        <begin position="477"/>
        <end position="499"/>
    </location>
</feature>
<dbReference type="GO" id="GO:0016020">
    <property type="term" value="C:membrane"/>
    <property type="evidence" value="ECO:0000318"/>
    <property type="project" value="GO_Central"/>
</dbReference>
<comment type="similarity">
    <text evidence="2">Belongs to the major facilitator superfamily.</text>
</comment>
<reference evidence="9 10" key="2">
    <citation type="journal article" date="2010" name="Nucleic Acids Res.">
        <title>BeetleBase in 2010: revisions to provide comprehensive genomic information for Tribolium castaneum.</title>
        <authorList>
            <person name="Kim H.S."/>
            <person name="Murphy T."/>
            <person name="Xia J."/>
            <person name="Caragea D."/>
            <person name="Park Y."/>
            <person name="Beeman R.W."/>
            <person name="Lorenzen M.D."/>
            <person name="Butcher S."/>
            <person name="Manak J.R."/>
            <person name="Brown S.J."/>
        </authorList>
    </citation>
    <scope>GENOME REANNOTATION</scope>
    <source>
        <strain evidence="9 10">Georgia GA2</strain>
    </source>
</reference>
<sequence length="533" mass="58691">MKETEDNNVFVLSKRLDDAEKNKNSDECRKPADFETAIGATGFGKFNIILLLIAMPAGWSSIFETTTMSYVFPAAQCDLSLTLENKGFLNAITYIGMISSAFVWGYLCDTLGRKKLLAIGLFLDGIFVLMSASSQNATILMIAKFLGGFIINGPFAALTTYLSEFHCARHRARIQMMLGIVFSLGTVILPFVAWAVLPLNLSVKIFNDSVEFHSWNLYLCLCAFPALISSIAFIFMPESPKFLMSMGRNEKALEVFRKVYCFNTGNAPETFPIKELVEETKLNNDSKHGGRITANRTKLQAMKEGWQQITPLFFPPHLGKIILVCLLQMLTMMSLNTLRLWLPQIFQAINDYQYYHNGSTTDLCTMIDQIRPKNQSQNCEVNLNNSSVYINSIIVAVVSIGGYIIAGMLINALGKKRLLNILGILSGSGAMCLYFAQNSLSTIILSCLFVSLGSININVVLAVVVDLFPTTLRTMTISLTMMVGRSGAMLGNLIFPVLLQLGCAPPFFTVGAAIVGCAFLACLLPNTDLKALQ</sequence>
<feature type="transmembrane region" description="Helical" evidence="7">
    <location>
        <begin position="116"/>
        <end position="133"/>
    </location>
</feature>
<feature type="transmembrane region" description="Helical" evidence="7">
    <location>
        <begin position="505"/>
        <end position="524"/>
    </location>
</feature>
<feature type="transmembrane region" description="Helical" evidence="7">
    <location>
        <begin position="88"/>
        <end position="107"/>
    </location>
</feature>
<dbReference type="InterPro" id="IPR036259">
    <property type="entry name" value="MFS_trans_sf"/>
</dbReference>
<protein>
    <submittedName>
        <fullName evidence="9">Transporter ZK637.1-like Protein</fullName>
    </submittedName>
</protein>
<evidence type="ECO:0000313" key="10">
    <source>
        <dbReference type="Proteomes" id="UP000007266"/>
    </source>
</evidence>
<dbReference type="EMBL" id="KQ971312">
    <property type="protein sequence ID" value="EEZ98361.1"/>
    <property type="molecule type" value="Genomic_DNA"/>
</dbReference>
<evidence type="ECO:0000256" key="1">
    <source>
        <dbReference type="ARBA" id="ARBA00004141"/>
    </source>
</evidence>
<evidence type="ECO:0000313" key="9">
    <source>
        <dbReference type="EMBL" id="EEZ98361.1"/>
    </source>
</evidence>
<evidence type="ECO:0000256" key="7">
    <source>
        <dbReference type="SAM" id="Phobius"/>
    </source>
</evidence>
<accession>D6W8I7</accession>
<feature type="transmembrane region" description="Helical" evidence="7">
    <location>
        <begin position="174"/>
        <end position="195"/>
    </location>
</feature>
<feature type="domain" description="Major facilitator superfamily (MFS) profile" evidence="8">
    <location>
        <begin position="50"/>
        <end position="528"/>
    </location>
</feature>
<gene>
    <name evidence="9" type="primary">AUGUSTUS-3.0.2_00818</name>
    <name evidence="9" type="ORF">TcasGA2_TC000818</name>
</gene>
<name>D6W8I7_TRICA</name>
<dbReference type="Pfam" id="PF00083">
    <property type="entry name" value="Sugar_tr"/>
    <property type="match status" value="2"/>
</dbReference>
<reference evidence="9 10" key="1">
    <citation type="journal article" date="2008" name="Nature">
        <title>The genome of the model beetle and pest Tribolium castaneum.</title>
        <authorList>
            <consortium name="Tribolium Genome Sequencing Consortium"/>
            <person name="Richards S."/>
            <person name="Gibbs R.A."/>
            <person name="Weinstock G.M."/>
            <person name="Brown S.J."/>
            <person name="Denell R."/>
            <person name="Beeman R.W."/>
            <person name="Gibbs R."/>
            <person name="Beeman R.W."/>
            <person name="Brown S.J."/>
            <person name="Bucher G."/>
            <person name="Friedrich M."/>
            <person name="Grimmelikhuijzen C.J."/>
            <person name="Klingler M."/>
            <person name="Lorenzen M."/>
            <person name="Richards S."/>
            <person name="Roth S."/>
            <person name="Schroder R."/>
            <person name="Tautz D."/>
            <person name="Zdobnov E.M."/>
            <person name="Muzny D."/>
            <person name="Gibbs R.A."/>
            <person name="Weinstock G.M."/>
            <person name="Attaway T."/>
            <person name="Bell S."/>
            <person name="Buhay C.J."/>
            <person name="Chandrabose M.N."/>
            <person name="Chavez D."/>
            <person name="Clerk-Blankenburg K.P."/>
            <person name="Cree A."/>
            <person name="Dao M."/>
            <person name="Davis C."/>
            <person name="Chacko J."/>
            <person name="Dinh H."/>
            <person name="Dugan-Rocha S."/>
            <person name="Fowler G."/>
            <person name="Garner T.T."/>
            <person name="Garnes J."/>
            <person name="Gnirke A."/>
            <person name="Hawes A."/>
            <person name="Hernandez J."/>
            <person name="Hines S."/>
            <person name="Holder M."/>
            <person name="Hume J."/>
            <person name="Jhangiani S.N."/>
            <person name="Joshi V."/>
            <person name="Khan Z.M."/>
            <person name="Jackson L."/>
            <person name="Kovar C."/>
            <person name="Kowis A."/>
            <person name="Lee S."/>
            <person name="Lewis L.R."/>
            <person name="Margolis J."/>
            <person name="Morgan M."/>
            <person name="Nazareth L.V."/>
            <person name="Nguyen N."/>
            <person name="Okwuonu G."/>
            <person name="Parker D."/>
            <person name="Richards S."/>
            <person name="Ruiz S.J."/>
            <person name="Santibanez J."/>
            <person name="Savard J."/>
            <person name="Scherer S.E."/>
            <person name="Schneider B."/>
            <person name="Sodergren E."/>
            <person name="Tautz D."/>
            <person name="Vattahil S."/>
            <person name="Villasana D."/>
            <person name="White C.S."/>
            <person name="Wright R."/>
            <person name="Park Y."/>
            <person name="Beeman R.W."/>
            <person name="Lord J."/>
            <person name="Oppert B."/>
            <person name="Lorenzen M."/>
            <person name="Brown S."/>
            <person name="Wang L."/>
            <person name="Savard J."/>
            <person name="Tautz D."/>
            <person name="Richards S."/>
            <person name="Weinstock G."/>
            <person name="Gibbs R.A."/>
            <person name="Liu Y."/>
            <person name="Worley K."/>
            <person name="Weinstock G."/>
            <person name="Elsik C.G."/>
            <person name="Reese J.T."/>
            <person name="Elhaik E."/>
            <person name="Landan G."/>
            <person name="Graur D."/>
            <person name="Arensburger P."/>
            <person name="Atkinson P."/>
            <person name="Beeman R.W."/>
            <person name="Beidler J."/>
            <person name="Brown S.J."/>
            <person name="Demuth J.P."/>
            <person name="Drury D.W."/>
            <person name="Du Y.Z."/>
            <person name="Fujiwara H."/>
            <person name="Lorenzen M."/>
            <person name="Maselli V."/>
            <person name="Osanai M."/>
            <person name="Park Y."/>
            <person name="Robertson H.M."/>
            <person name="Tu Z."/>
            <person name="Wang J.J."/>
            <person name="Wang S."/>
            <person name="Richards S."/>
            <person name="Song H."/>
            <person name="Zhang L."/>
            <person name="Sodergren E."/>
            <person name="Werner D."/>
            <person name="Stanke M."/>
            <person name="Morgenstern B."/>
            <person name="Solovyev V."/>
            <person name="Kosarev P."/>
            <person name="Brown G."/>
            <person name="Chen H.C."/>
            <person name="Ermolaeva O."/>
            <person name="Hlavina W."/>
            <person name="Kapustin Y."/>
            <person name="Kiryutin B."/>
            <person name="Kitts P."/>
            <person name="Maglott D."/>
            <person name="Pruitt K."/>
            <person name="Sapojnikov V."/>
            <person name="Souvorov A."/>
            <person name="Mackey A.J."/>
            <person name="Waterhouse R.M."/>
            <person name="Wyder S."/>
            <person name="Zdobnov E.M."/>
            <person name="Zdobnov E.M."/>
            <person name="Wyder S."/>
            <person name="Kriventseva E.V."/>
            <person name="Kadowaki T."/>
            <person name="Bork P."/>
            <person name="Aranda M."/>
            <person name="Bao R."/>
            <person name="Beermann A."/>
            <person name="Berns N."/>
            <person name="Bolognesi R."/>
            <person name="Bonneton F."/>
            <person name="Bopp D."/>
            <person name="Brown S.J."/>
            <person name="Bucher G."/>
            <person name="Butts T."/>
            <person name="Chaumot A."/>
            <person name="Denell R.E."/>
            <person name="Ferrier D.E."/>
            <person name="Friedrich M."/>
            <person name="Gordon C.M."/>
            <person name="Jindra M."/>
            <person name="Klingler M."/>
            <person name="Lan Q."/>
            <person name="Lattorff H.M."/>
            <person name="Laudet V."/>
            <person name="von Levetsow C."/>
            <person name="Liu Z."/>
            <person name="Lutz R."/>
            <person name="Lynch J.A."/>
            <person name="da Fonseca R.N."/>
            <person name="Posnien N."/>
            <person name="Reuter R."/>
            <person name="Roth S."/>
            <person name="Savard J."/>
            <person name="Schinko J.B."/>
            <person name="Schmitt C."/>
            <person name="Schoppmeier M."/>
            <person name="Schroder R."/>
            <person name="Shippy T.D."/>
            <person name="Simonnet F."/>
            <person name="Marques-Souza H."/>
            <person name="Tautz D."/>
            <person name="Tomoyasu Y."/>
            <person name="Trauner J."/>
            <person name="Van der Zee M."/>
            <person name="Vervoort M."/>
            <person name="Wittkopp N."/>
            <person name="Wimmer E.A."/>
            <person name="Yang X."/>
            <person name="Jones A.K."/>
            <person name="Sattelle D.B."/>
            <person name="Ebert P.R."/>
            <person name="Nelson D."/>
            <person name="Scott J.G."/>
            <person name="Beeman R.W."/>
            <person name="Muthukrishnan S."/>
            <person name="Kramer K.J."/>
            <person name="Arakane Y."/>
            <person name="Beeman R.W."/>
            <person name="Zhu Q."/>
            <person name="Hogenkamp D."/>
            <person name="Dixit R."/>
            <person name="Oppert B."/>
            <person name="Jiang H."/>
            <person name="Zou Z."/>
            <person name="Marshall J."/>
            <person name="Elpidina E."/>
            <person name="Vinokurov K."/>
            <person name="Oppert C."/>
            <person name="Zou Z."/>
            <person name="Evans J."/>
            <person name="Lu Z."/>
            <person name="Zhao P."/>
            <person name="Sumathipala N."/>
            <person name="Altincicek B."/>
            <person name="Vilcinskas A."/>
            <person name="Williams M."/>
            <person name="Hultmark D."/>
            <person name="Hetru C."/>
            <person name="Jiang H."/>
            <person name="Grimmelikhuijzen C.J."/>
            <person name="Hauser F."/>
            <person name="Cazzamali G."/>
            <person name="Williamson M."/>
            <person name="Park Y."/>
            <person name="Li B."/>
            <person name="Tanaka Y."/>
            <person name="Predel R."/>
            <person name="Neupert S."/>
            <person name="Schachtner J."/>
            <person name="Verleyen P."/>
            <person name="Raible F."/>
            <person name="Bork P."/>
            <person name="Friedrich M."/>
            <person name="Walden K.K."/>
            <person name="Robertson H.M."/>
            <person name="Angeli S."/>
            <person name="Foret S."/>
            <person name="Bucher G."/>
            <person name="Schuetz S."/>
            <person name="Maleszka R."/>
            <person name="Wimmer E.A."/>
            <person name="Beeman R.W."/>
            <person name="Lorenzen M."/>
            <person name="Tomoyasu Y."/>
            <person name="Miller S.C."/>
            <person name="Grossmann D."/>
            <person name="Bucher G."/>
        </authorList>
    </citation>
    <scope>NUCLEOTIDE SEQUENCE [LARGE SCALE GENOMIC DNA]</scope>
    <source>
        <strain evidence="9 10">Georgia GA2</strain>
    </source>
</reference>
<proteinExistence type="inferred from homology"/>
<dbReference type="STRING" id="7070.D6W8I7"/>
<dbReference type="OMA" id="PRDWDFE"/>
<feature type="transmembrane region" description="Helical" evidence="7">
    <location>
        <begin position="388"/>
        <end position="406"/>
    </location>
</feature>
<evidence type="ECO:0000256" key="2">
    <source>
        <dbReference type="ARBA" id="ARBA00008335"/>
    </source>
</evidence>
<dbReference type="Proteomes" id="UP000007266">
    <property type="component" value="Linkage group 2"/>
</dbReference>
<dbReference type="InterPro" id="IPR005828">
    <property type="entry name" value="MFS_sugar_transport-like"/>
</dbReference>
<feature type="transmembrane region" description="Helical" evidence="7">
    <location>
        <begin position="215"/>
        <end position="236"/>
    </location>
</feature>
<dbReference type="PANTHER" id="PTHR23511:SF36">
    <property type="entry name" value="EG:BACR7A4.13 PROTEIN-RELATED"/>
    <property type="match status" value="1"/>
</dbReference>
<dbReference type="eggNOG" id="KOG0255">
    <property type="taxonomic scope" value="Eukaryota"/>
</dbReference>
<keyword evidence="6 7" id="KW-0472">Membrane</keyword>
<dbReference type="FunFam" id="1.20.1250.20:FF:000232">
    <property type="entry name" value="Organic cation/carnitine transporter 7"/>
    <property type="match status" value="1"/>
</dbReference>
<evidence type="ECO:0000256" key="5">
    <source>
        <dbReference type="ARBA" id="ARBA00022989"/>
    </source>
</evidence>
<dbReference type="HOGENOM" id="CLU_001265_46_15_1"/>
<feature type="transmembrane region" description="Helical" evidence="7">
    <location>
        <begin position="443"/>
        <end position="465"/>
    </location>
</feature>
<organism evidence="9 10">
    <name type="scientific">Tribolium castaneum</name>
    <name type="common">Red flour beetle</name>
    <dbReference type="NCBI Taxonomy" id="7070"/>
    <lineage>
        <taxon>Eukaryota</taxon>
        <taxon>Metazoa</taxon>
        <taxon>Ecdysozoa</taxon>
        <taxon>Arthropoda</taxon>
        <taxon>Hexapoda</taxon>
        <taxon>Insecta</taxon>
        <taxon>Pterygota</taxon>
        <taxon>Neoptera</taxon>
        <taxon>Endopterygota</taxon>
        <taxon>Coleoptera</taxon>
        <taxon>Polyphaga</taxon>
        <taxon>Cucujiformia</taxon>
        <taxon>Tenebrionidae</taxon>
        <taxon>Tenebrionidae incertae sedis</taxon>
        <taxon>Tribolium</taxon>
    </lineage>
</organism>
<comment type="subcellular location">
    <subcellularLocation>
        <location evidence="1">Membrane</location>
        <topology evidence="1">Multi-pass membrane protein</topology>
    </subcellularLocation>
</comment>
<dbReference type="PANTHER" id="PTHR23511">
    <property type="entry name" value="SYNAPTIC VESICLE GLYCOPROTEIN 2"/>
    <property type="match status" value="1"/>
</dbReference>
<evidence type="ECO:0000256" key="4">
    <source>
        <dbReference type="ARBA" id="ARBA00022692"/>
    </source>
</evidence>
<feature type="transmembrane region" description="Helical" evidence="7">
    <location>
        <begin position="46"/>
        <end position="63"/>
    </location>
</feature>
<feature type="transmembrane region" description="Helical" evidence="7">
    <location>
        <begin position="418"/>
        <end position="437"/>
    </location>
</feature>
<evidence type="ECO:0000256" key="6">
    <source>
        <dbReference type="ARBA" id="ARBA00023136"/>
    </source>
</evidence>
<dbReference type="GO" id="GO:0022857">
    <property type="term" value="F:transmembrane transporter activity"/>
    <property type="evidence" value="ECO:0007669"/>
    <property type="project" value="InterPro"/>
</dbReference>
<dbReference type="SUPFAM" id="SSF103473">
    <property type="entry name" value="MFS general substrate transporter"/>
    <property type="match status" value="1"/>
</dbReference>
<keyword evidence="4 7" id="KW-0812">Transmembrane</keyword>
<evidence type="ECO:0000256" key="3">
    <source>
        <dbReference type="ARBA" id="ARBA00022448"/>
    </source>
</evidence>
<keyword evidence="10" id="KW-1185">Reference proteome</keyword>
<keyword evidence="5 7" id="KW-1133">Transmembrane helix</keyword>